<dbReference type="Proteomes" id="UP000001072">
    <property type="component" value="Unassembled WGS sequence"/>
</dbReference>
<comment type="similarity">
    <text evidence="2">Belongs to the PhyH family.</text>
</comment>
<evidence type="ECO:0000256" key="4">
    <source>
        <dbReference type="ARBA" id="ARBA00023004"/>
    </source>
</evidence>
<dbReference type="OrthoDB" id="445007at2759"/>
<evidence type="ECO:0000256" key="2">
    <source>
        <dbReference type="ARBA" id="ARBA00005830"/>
    </source>
</evidence>
<dbReference type="STRING" id="747676.F4R949"/>
<keyword evidence="6" id="KW-1185">Reference proteome</keyword>
<evidence type="ECO:0000256" key="3">
    <source>
        <dbReference type="ARBA" id="ARBA00022723"/>
    </source>
</evidence>
<dbReference type="Gene3D" id="2.60.120.620">
    <property type="entry name" value="q2cbj1_9rhob like domain"/>
    <property type="match status" value="1"/>
</dbReference>
<organism evidence="6">
    <name type="scientific">Melampsora larici-populina (strain 98AG31 / pathotype 3-4-7)</name>
    <name type="common">Poplar leaf rust fungus</name>
    <dbReference type="NCBI Taxonomy" id="747676"/>
    <lineage>
        <taxon>Eukaryota</taxon>
        <taxon>Fungi</taxon>
        <taxon>Dikarya</taxon>
        <taxon>Basidiomycota</taxon>
        <taxon>Pucciniomycotina</taxon>
        <taxon>Pucciniomycetes</taxon>
        <taxon>Pucciniales</taxon>
        <taxon>Melampsoraceae</taxon>
        <taxon>Melampsora</taxon>
    </lineage>
</organism>
<keyword evidence="3" id="KW-0479">Metal-binding</keyword>
<dbReference type="AlphaFoldDB" id="F4R949"/>
<dbReference type="GeneID" id="18927292"/>
<evidence type="ECO:0008006" key="7">
    <source>
        <dbReference type="Google" id="ProtNLM"/>
    </source>
</evidence>
<comment type="cofactor">
    <cofactor evidence="1">
        <name>Fe cation</name>
        <dbReference type="ChEBI" id="CHEBI:24875"/>
    </cofactor>
</comment>
<dbReference type="PANTHER" id="PTHR20883">
    <property type="entry name" value="PHYTANOYL-COA DIOXYGENASE DOMAIN CONTAINING 1"/>
    <property type="match status" value="1"/>
</dbReference>
<gene>
    <name evidence="5" type="ORF">MELLADRAFT_33410</name>
</gene>
<proteinExistence type="inferred from homology"/>
<reference evidence="6" key="1">
    <citation type="journal article" date="2011" name="Proc. Natl. Acad. Sci. U.S.A.">
        <title>Obligate biotrophy features unraveled by the genomic analysis of rust fungi.</title>
        <authorList>
            <person name="Duplessis S."/>
            <person name="Cuomo C.A."/>
            <person name="Lin Y.-C."/>
            <person name="Aerts A."/>
            <person name="Tisserant E."/>
            <person name="Veneault-Fourrey C."/>
            <person name="Joly D.L."/>
            <person name="Hacquard S."/>
            <person name="Amselem J."/>
            <person name="Cantarel B.L."/>
            <person name="Chiu R."/>
            <person name="Coutinho P.M."/>
            <person name="Feau N."/>
            <person name="Field M."/>
            <person name="Frey P."/>
            <person name="Gelhaye E."/>
            <person name="Goldberg J."/>
            <person name="Grabherr M.G."/>
            <person name="Kodira C.D."/>
            <person name="Kohler A."/>
            <person name="Kuees U."/>
            <person name="Lindquist E.A."/>
            <person name="Lucas S.M."/>
            <person name="Mago R."/>
            <person name="Mauceli E."/>
            <person name="Morin E."/>
            <person name="Murat C."/>
            <person name="Pangilinan J.L."/>
            <person name="Park R."/>
            <person name="Pearson M."/>
            <person name="Quesneville H."/>
            <person name="Rouhier N."/>
            <person name="Sakthikumar S."/>
            <person name="Salamov A.A."/>
            <person name="Schmutz J."/>
            <person name="Selles B."/>
            <person name="Shapiro H."/>
            <person name="Tanguay P."/>
            <person name="Tuskan G.A."/>
            <person name="Henrissat B."/>
            <person name="Van de Peer Y."/>
            <person name="Rouze P."/>
            <person name="Ellis J.G."/>
            <person name="Dodds P.N."/>
            <person name="Schein J.E."/>
            <person name="Zhong S."/>
            <person name="Hamelin R.C."/>
            <person name="Grigoriev I.V."/>
            <person name="Szabo L.J."/>
            <person name="Martin F."/>
        </authorList>
    </citation>
    <scope>NUCLEOTIDE SEQUENCE [LARGE SCALE GENOMIC DNA]</scope>
    <source>
        <strain evidence="6">98AG31 / pathotype 3-4-7</strain>
    </source>
</reference>
<accession>F4R949</accession>
<dbReference type="InterPro" id="IPR008775">
    <property type="entry name" value="Phytyl_CoA_dOase-like"/>
</dbReference>
<dbReference type="InParanoid" id="F4R949"/>
<evidence type="ECO:0000313" key="5">
    <source>
        <dbReference type="EMBL" id="EGG11216.1"/>
    </source>
</evidence>
<dbReference type="SUPFAM" id="SSF51197">
    <property type="entry name" value="Clavaminate synthase-like"/>
    <property type="match status" value="1"/>
</dbReference>
<evidence type="ECO:0000256" key="1">
    <source>
        <dbReference type="ARBA" id="ARBA00001962"/>
    </source>
</evidence>
<dbReference type="RefSeq" id="XP_007405818.1">
    <property type="nucleotide sequence ID" value="XM_007405756.1"/>
</dbReference>
<dbReference type="PANTHER" id="PTHR20883:SF15">
    <property type="entry name" value="PHYTANOYL-COA DIOXYGENASE DOMAIN-CONTAINING PROTEIN 1"/>
    <property type="match status" value="1"/>
</dbReference>
<dbReference type="eggNOG" id="KOG3290">
    <property type="taxonomic scope" value="Eukaryota"/>
</dbReference>
<sequence>FDDNGYLIIPNFFTKEVANHLLQRAKQLLNDFSLDGHPMTKFSTGRKDGNADGKHVGDTYFLESGDKIRFFFEEDAFNAAGELVRPKELSVNKIGHGVHELDSAFRHFTLQNDNIKSLARDLGAHIDPLVLQSMIICKQPNIGAKVPIHDDSTFLYTDPPSALGFWFALEPCTAGPINNGCLSFIPGSHKRNKVYQRFVRLPEGGTGFAKVANQEDKPDWESDPNWVTEECDAGTLVLINGLVIHKSERNLSPHSRFIYTFHMIEGDGGSKYDELNWLQPSPTVPFSRLLG</sequence>
<dbReference type="Pfam" id="PF05721">
    <property type="entry name" value="PhyH"/>
    <property type="match status" value="1"/>
</dbReference>
<evidence type="ECO:0000313" key="6">
    <source>
        <dbReference type="Proteomes" id="UP000001072"/>
    </source>
</evidence>
<dbReference type="KEGG" id="mlr:MELLADRAFT_33410"/>
<keyword evidence="4" id="KW-0408">Iron</keyword>
<feature type="non-terminal residue" evidence="5">
    <location>
        <position position="1"/>
    </location>
</feature>
<dbReference type="EMBL" id="GL883093">
    <property type="protein sequence ID" value="EGG11216.1"/>
    <property type="molecule type" value="Genomic_DNA"/>
</dbReference>
<dbReference type="GO" id="GO:0046872">
    <property type="term" value="F:metal ion binding"/>
    <property type="evidence" value="ECO:0007669"/>
    <property type="project" value="UniProtKB-KW"/>
</dbReference>
<protein>
    <recommendedName>
        <fullName evidence="7">Phytanoyl-CoA dioxygenase</fullName>
    </recommendedName>
</protein>
<dbReference type="VEuPathDB" id="FungiDB:MELLADRAFT_33410"/>
<name>F4R949_MELLP</name>
<dbReference type="HOGENOM" id="CLU_048953_0_1_1"/>